<evidence type="ECO:0000313" key="3">
    <source>
        <dbReference type="Proteomes" id="UP000886845"/>
    </source>
</evidence>
<evidence type="ECO:0000256" key="1">
    <source>
        <dbReference type="SAM" id="MobiDB-lite"/>
    </source>
</evidence>
<feature type="region of interest" description="Disordered" evidence="1">
    <location>
        <begin position="1"/>
        <end position="22"/>
    </location>
</feature>
<sequence length="660" mass="69950">FKENIRLDPYGDEPQEETDLDPGLHGTFRTAINTYGIPAPTGISGHEIVCYGWADNVDSALTNLTEKYSYAKMNYGWGRGYNGWLGVRNRNDGDGEGLTQDGMVFPMENSAFIPFQCGQIVGLPAQGPLPASIGWYESPYWQTEKAQASLCPAPGACTLRVATFGGAPVQRVSDLEEAAASDTNWSLETVDGETLLTCEDRPGLKAGVLLPELFDGGSAVTIDLRRLRENAAGVPMALFLQQEPTGEILELGEVTLPDERDSGWCTIDLPEDVGVFRLCIATTEAEDETEGLPPTAPAFGIASLSVHDTLPVEEAAYALDATVLDSGNAFAPLPEGLAVEEGETCWLAVVVGKTEDAALTAGDVLWTPLVIGEEDLPPEIVLDDTIVLGEDPTAPIAFNVWDDNAEAGLDFMVCLSDGLWLGLDPDAADFDPDAVDDAVRNAGTVAFDDEGNASLTLNLDPDFLSTYAAMGHDAILSVGAEDAAGNIAWAHARLVNRLPAAALEGMNDASTGAAVALDDWSAANLDALLYAISRDGTLTAPEALDRIEDLAAFGYEYGDNLLMSTVPRPAIEVVGVEPGAVRFRLIDADAADPDASAAELAWREIPVTLEAGETLDALAPVEAQPTIEDYGTGTLKLTLPESAAPTRFFRLRAGQDATTP</sequence>
<reference evidence="2" key="2">
    <citation type="journal article" date="2021" name="PeerJ">
        <title>Extensive microbial diversity within the chicken gut microbiome revealed by metagenomics and culture.</title>
        <authorList>
            <person name="Gilroy R."/>
            <person name="Ravi A."/>
            <person name="Getino M."/>
            <person name="Pursley I."/>
            <person name="Horton D.L."/>
            <person name="Alikhan N.F."/>
            <person name="Baker D."/>
            <person name="Gharbi K."/>
            <person name="Hall N."/>
            <person name="Watson M."/>
            <person name="Adriaenssens E.M."/>
            <person name="Foster-Nyarko E."/>
            <person name="Jarju S."/>
            <person name="Secka A."/>
            <person name="Antonio M."/>
            <person name="Oren A."/>
            <person name="Chaudhuri R.R."/>
            <person name="La Ragione R."/>
            <person name="Hildebrand F."/>
            <person name="Pallen M.J."/>
        </authorList>
    </citation>
    <scope>NUCLEOTIDE SEQUENCE</scope>
    <source>
        <strain evidence="2">35461</strain>
    </source>
</reference>
<dbReference type="AlphaFoldDB" id="A0A9D1NN23"/>
<gene>
    <name evidence="2" type="ORF">IAC79_03455</name>
</gene>
<protein>
    <submittedName>
        <fullName evidence="2">Uncharacterized protein</fullName>
    </submittedName>
</protein>
<feature type="non-terminal residue" evidence="2">
    <location>
        <position position="1"/>
    </location>
</feature>
<dbReference type="Proteomes" id="UP000886845">
    <property type="component" value="Unassembled WGS sequence"/>
</dbReference>
<comment type="caution">
    <text evidence="2">The sequence shown here is derived from an EMBL/GenBank/DDBJ whole genome shotgun (WGS) entry which is preliminary data.</text>
</comment>
<dbReference type="EMBL" id="DVOR01000109">
    <property type="protein sequence ID" value="HIV09153.1"/>
    <property type="molecule type" value="Genomic_DNA"/>
</dbReference>
<feature type="compositionally biased region" description="Acidic residues" evidence="1">
    <location>
        <begin position="10"/>
        <end position="20"/>
    </location>
</feature>
<evidence type="ECO:0000313" key="2">
    <source>
        <dbReference type="EMBL" id="HIV09153.1"/>
    </source>
</evidence>
<organism evidence="2 3">
    <name type="scientific">Candidatus Spyradenecus faecavium</name>
    <dbReference type="NCBI Taxonomy" id="2840947"/>
    <lineage>
        <taxon>Bacteria</taxon>
        <taxon>Pseudomonadati</taxon>
        <taxon>Lentisphaerota</taxon>
        <taxon>Lentisphaeria</taxon>
        <taxon>Lentisphaerales</taxon>
        <taxon>Lentisphaeraceae</taxon>
        <taxon>Lentisphaeraceae incertae sedis</taxon>
        <taxon>Candidatus Spyradenecus</taxon>
    </lineage>
</organism>
<proteinExistence type="predicted"/>
<name>A0A9D1NN23_9BACT</name>
<reference evidence="2" key="1">
    <citation type="submission" date="2020-10" db="EMBL/GenBank/DDBJ databases">
        <authorList>
            <person name="Gilroy R."/>
        </authorList>
    </citation>
    <scope>NUCLEOTIDE SEQUENCE</scope>
    <source>
        <strain evidence="2">35461</strain>
    </source>
</reference>
<accession>A0A9D1NN23</accession>